<dbReference type="InterPro" id="IPR009506">
    <property type="entry name" value="YjiS-like"/>
</dbReference>
<gene>
    <name evidence="2" type="ORF">Q8A70_00250</name>
</gene>
<evidence type="ECO:0000259" key="1">
    <source>
        <dbReference type="Pfam" id="PF06568"/>
    </source>
</evidence>
<dbReference type="Pfam" id="PF06568">
    <property type="entry name" value="YjiS-like"/>
    <property type="match status" value="1"/>
</dbReference>
<organism evidence="2 3">
    <name type="scientific">Dongia sedimenti</name>
    <dbReference type="NCBI Taxonomy" id="3064282"/>
    <lineage>
        <taxon>Bacteria</taxon>
        <taxon>Pseudomonadati</taxon>
        <taxon>Pseudomonadota</taxon>
        <taxon>Alphaproteobacteria</taxon>
        <taxon>Rhodospirillales</taxon>
        <taxon>Dongiaceae</taxon>
        <taxon>Dongia</taxon>
    </lineage>
</organism>
<proteinExistence type="predicted"/>
<dbReference type="Proteomes" id="UP001230156">
    <property type="component" value="Unassembled WGS sequence"/>
</dbReference>
<reference evidence="3" key="1">
    <citation type="submission" date="2023-08" db="EMBL/GenBank/DDBJ databases">
        <title>Rhodospirillaceae gen. nov., a novel taxon isolated from the Yangtze River Yuezi River estuary sludge.</title>
        <authorList>
            <person name="Ruan L."/>
        </authorList>
    </citation>
    <scope>NUCLEOTIDE SEQUENCE [LARGE SCALE GENOMIC DNA]</scope>
    <source>
        <strain evidence="3">R-7</strain>
    </source>
</reference>
<accession>A0ABU0YED1</accession>
<dbReference type="EMBL" id="JAUYVI010000001">
    <property type="protein sequence ID" value="MDQ7246069.1"/>
    <property type="molecule type" value="Genomic_DNA"/>
</dbReference>
<feature type="domain" description="YjiS-like" evidence="1">
    <location>
        <begin position="31"/>
        <end position="63"/>
    </location>
</feature>
<protein>
    <submittedName>
        <fullName evidence="2">DUF1127 domain-containing protein</fullName>
    </submittedName>
</protein>
<sequence length="103" mass="10886">MQTNQKAARSAAPTAEGQLLARTRTALANSARSLQTRQQVIRELNLLSDRALADLGLYRSDIRAFARDASRIEGAESLISALAADLKALLGFHGTAGAAGRPV</sequence>
<evidence type="ECO:0000313" key="2">
    <source>
        <dbReference type="EMBL" id="MDQ7246069.1"/>
    </source>
</evidence>
<keyword evidence="3" id="KW-1185">Reference proteome</keyword>
<dbReference type="RefSeq" id="WP_379953436.1">
    <property type="nucleotide sequence ID" value="NZ_JAUYVI010000001.1"/>
</dbReference>
<name>A0ABU0YED1_9PROT</name>
<evidence type="ECO:0000313" key="3">
    <source>
        <dbReference type="Proteomes" id="UP001230156"/>
    </source>
</evidence>
<comment type="caution">
    <text evidence="2">The sequence shown here is derived from an EMBL/GenBank/DDBJ whole genome shotgun (WGS) entry which is preliminary data.</text>
</comment>